<feature type="domain" description="Gfo/Idh/MocA-like oxidoreductase N-terminal" evidence="1">
    <location>
        <begin position="3"/>
        <end position="116"/>
    </location>
</feature>
<dbReference type="SUPFAM" id="SSF51735">
    <property type="entry name" value="NAD(P)-binding Rossmann-fold domains"/>
    <property type="match status" value="1"/>
</dbReference>
<dbReference type="InterPro" id="IPR000683">
    <property type="entry name" value="Gfo/Idh/MocA-like_OxRdtase_N"/>
</dbReference>
<evidence type="ECO:0000313" key="3">
    <source>
        <dbReference type="EMBL" id="QDU91117.1"/>
    </source>
</evidence>
<dbReference type="EC" id="1.1.1.292" evidence="3"/>
<evidence type="ECO:0000313" key="4">
    <source>
        <dbReference type="Proteomes" id="UP000317429"/>
    </source>
</evidence>
<protein>
    <submittedName>
        <fullName evidence="3">1,5-anhydro-D-fructose reductase</fullName>
        <ecNumber evidence="3">1.1.1.292</ecNumber>
    </submittedName>
</protein>
<reference evidence="3 4" key="1">
    <citation type="submission" date="2019-02" db="EMBL/GenBank/DDBJ databases">
        <title>Deep-cultivation of Planctomycetes and their phenomic and genomic characterization uncovers novel biology.</title>
        <authorList>
            <person name="Wiegand S."/>
            <person name="Jogler M."/>
            <person name="Boedeker C."/>
            <person name="Pinto D."/>
            <person name="Vollmers J."/>
            <person name="Rivas-Marin E."/>
            <person name="Kohn T."/>
            <person name="Peeters S.H."/>
            <person name="Heuer A."/>
            <person name="Rast P."/>
            <person name="Oberbeckmann S."/>
            <person name="Bunk B."/>
            <person name="Jeske O."/>
            <person name="Meyerdierks A."/>
            <person name="Storesund J.E."/>
            <person name="Kallscheuer N."/>
            <person name="Luecker S."/>
            <person name="Lage O.M."/>
            <person name="Pohl T."/>
            <person name="Merkel B.J."/>
            <person name="Hornburger P."/>
            <person name="Mueller R.-W."/>
            <person name="Bruemmer F."/>
            <person name="Labrenz M."/>
            <person name="Spormann A.M."/>
            <person name="Op den Camp H."/>
            <person name="Overmann J."/>
            <person name="Amann R."/>
            <person name="Jetten M.S.M."/>
            <person name="Mascher T."/>
            <person name="Medema M.H."/>
            <person name="Devos D.P."/>
            <person name="Kaster A.-K."/>
            <person name="Ovreas L."/>
            <person name="Rohde M."/>
            <person name="Galperin M.Y."/>
            <person name="Jogler C."/>
        </authorList>
    </citation>
    <scope>NUCLEOTIDE SEQUENCE [LARGE SCALE GENOMIC DNA]</scope>
    <source>
        <strain evidence="3 4">Pla175</strain>
    </source>
</reference>
<dbReference type="Pfam" id="PF01408">
    <property type="entry name" value="GFO_IDH_MocA"/>
    <property type="match status" value="1"/>
</dbReference>
<dbReference type="RefSeq" id="WP_145290924.1">
    <property type="nucleotide sequence ID" value="NZ_CP036291.1"/>
</dbReference>
<feature type="domain" description="GFO/IDH/MocA-like oxidoreductase" evidence="2">
    <location>
        <begin position="135"/>
        <end position="253"/>
    </location>
</feature>
<dbReference type="EMBL" id="CP036291">
    <property type="protein sequence ID" value="QDU91117.1"/>
    <property type="molecule type" value="Genomic_DNA"/>
</dbReference>
<sequence>MTIRWGLIGAGDIANKRVAAAIRDDPNSRLAAVCRRNEPLLHRFADEFAAPGRFTRAELLAASPEVDAVYIATPVDCHLPQTLAAARAGKHVLVEKPMALDPAECQQMLSACAEARDGAGVTLGVAYYRRFYPVVQRARALIQSGRLGRVLSVACVTGNPNRFGADDWRVQRSRGGGGPLMDIGSHRIDLFLHLLGEVHGVKASVIDSPDYEAEQAATLIMRFAHGAQGVLQCYFGTVDAPDRLEIIGTDGRVVVEDLNAGDLTLYTAAGQTHEAHPPAGNLHAPLVADFVAALLRGRAPTVSGQIGKQTSDAIQMAYEDAGL</sequence>
<dbReference type="Gene3D" id="3.40.50.720">
    <property type="entry name" value="NAD(P)-binding Rossmann-like Domain"/>
    <property type="match status" value="1"/>
</dbReference>
<dbReference type="GO" id="GO:0033712">
    <property type="term" value="F:1,5-anhydro-D-fructose reductase (1,5-anhydro-D-mannitol-forming) activity"/>
    <property type="evidence" value="ECO:0007669"/>
    <property type="project" value="UniProtKB-EC"/>
</dbReference>
<dbReference type="GO" id="GO:0000166">
    <property type="term" value="F:nucleotide binding"/>
    <property type="evidence" value="ECO:0007669"/>
    <property type="project" value="InterPro"/>
</dbReference>
<organism evidence="3 4">
    <name type="scientific">Pirellulimonas nuda</name>
    <dbReference type="NCBI Taxonomy" id="2528009"/>
    <lineage>
        <taxon>Bacteria</taxon>
        <taxon>Pseudomonadati</taxon>
        <taxon>Planctomycetota</taxon>
        <taxon>Planctomycetia</taxon>
        <taxon>Pirellulales</taxon>
        <taxon>Lacipirellulaceae</taxon>
        <taxon>Pirellulimonas</taxon>
    </lineage>
</organism>
<dbReference type="InterPro" id="IPR052515">
    <property type="entry name" value="Gfo/Idh/MocA_Oxidoreductase"/>
</dbReference>
<dbReference type="AlphaFoldDB" id="A0A518DI10"/>
<dbReference type="Gene3D" id="3.30.360.10">
    <property type="entry name" value="Dihydrodipicolinate Reductase, domain 2"/>
    <property type="match status" value="1"/>
</dbReference>
<dbReference type="OrthoDB" id="9783105at2"/>
<dbReference type="Pfam" id="PF22725">
    <property type="entry name" value="GFO_IDH_MocA_C3"/>
    <property type="match status" value="1"/>
</dbReference>
<dbReference type="PANTHER" id="PTHR43249:SF1">
    <property type="entry name" value="D-GLUCOSIDE 3-DEHYDROGENASE"/>
    <property type="match status" value="1"/>
</dbReference>
<name>A0A518DI10_9BACT</name>
<evidence type="ECO:0000259" key="2">
    <source>
        <dbReference type="Pfam" id="PF22725"/>
    </source>
</evidence>
<gene>
    <name evidence="3" type="primary">afr_4</name>
    <name evidence="3" type="ORF">Pla175_45350</name>
</gene>
<dbReference type="SUPFAM" id="SSF55347">
    <property type="entry name" value="Glyceraldehyde-3-phosphate dehydrogenase-like, C-terminal domain"/>
    <property type="match status" value="1"/>
</dbReference>
<dbReference type="Proteomes" id="UP000317429">
    <property type="component" value="Chromosome"/>
</dbReference>
<dbReference type="PANTHER" id="PTHR43249">
    <property type="entry name" value="UDP-N-ACETYL-2-AMINO-2-DEOXY-D-GLUCURONATE OXIDASE"/>
    <property type="match status" value="1"/>
</dbReference>
<dbReference type="InterPro" id="IPR055170">
    <property type="entry name" value="GFO_IDH_MocA-like_dom"/>
</dbReference>
<evidence type="ECO:0000259" key="1">
    <source>
        <dbReference type="Pfam" id="PF01408"/>
    </source>
</evidence>
<dbReference type="InterPro" id="IPR036291">
    <property type="entry name" value="NAD(P)-bd_dom_sf"/>
</dbReference>
<dbReference type="KEGG" id="pnd:Pla175_45350"/>
<proteinExistence type="predicted"/>
<accession>A0A518DI10</accession>
<keyword evidence="4" id="KW-1185">Reference proteome</keyword>
<keyword evidence="3" id="KW-0560">Oxidoreductase</keyword>